<evidence type="ECO:0000256" key="4">
    <source>
        <dbReference type="ARBA" id="ARBA00022692"/>
    </source>
</evidence>
<dbReference type="InterPro" id="IPR023996">
    <property type="entry name" value="TonB-dep_OMP_SusC/RagA"/>
</dbReference>
<organism evidence="11 12">
    <name type="scientific">Persicobacter diffluens</name>
    <dbReference type="NCBI Taxonomy" id="981"/>
    <lineage>
        <taxon>Bacteria</taxon>
        <taxon>Pseudomonadati</taxon>
        <taxon>Bacteroidota</taxon>
        <taxon>Cytophagia</taxon>
        <taxon>Cytophagales</taxon>
        <taxon>Persicobacteraceae</taxon>
        <taxon>Persicobacter</taxon>
    </lineage>
</organism>
<protein>
    <submittedName>
        <fullName evidence="11">SusC/RagA family TonB-linked outer membrane protein</fullName>
    </submittedName>
</protein>
<dbReference type="GO" id="GO:0044718">
    <property type="term" value="P:siderophore transmembrane transport"/>
    <property type="evidence" value="ECO:0007669"/>
    <property type="project" value="TreeGrafter"/>
</dbReference>
<dbReference type="RefSeq" id="WP_338235843.1">
    <property type="nucleotide sequence ID" value="NZ_BQKE01000001.1"/>
</dbReference>
<keyword evidence="5 9" id="KW-0732">Signal</keyword>
<evidence type="ECO:0000313" key="12">
    <source>
        <dbReference type="Proteomes" id="UP001310022"/>
    </source>
</evidence>
<dbReference type="Gene3D" id="2.60.40.1120">
    <property type="entry name" value="Carboxypeptidase-like, regulatory domain"/>
    <property type="match status" value="1"/>
</dbReference>
<dbReference type="Gene3D" id="2.40.170.20">
    <property type="entry name" value="TonB-dependent receptor, beta-barrel domain"/>
    <property type="match status" value="1"/>
</dbReference>
<feature type="chain" id="PRO_5042840533" evidence="9">
    <location>
        <begin position="21"/>
        <end position="984"/>
    </location>
</feature>
<proteinExistence type="inferred from homology"/>
<evidence type="ECO:0000256" key="7">
    <source>
        <dbReference type="ARBA" id="ARBA00023237"/>
    </source>
</evidence>
<dbReference type="Pfam" id="PF07715">
    <property type="entry name" value="Plug"/>
    <property type="match status" value="1"/>
</dbReference>
<gene>
    <name evidence="11" type="ORF">PEDI_04960</name>
</gene>
<accession>A0AAN4VV98</accession>
<dbReference type="GO" id="GO:0009279">
    <property type="term" value="C:cell outer membrane"/>
    <property type="evidence" value="ECO:0007669"/>
    <property type="project" value="UniProtKB-SubCell"/>
</dbReference>
<keyword evidence="4 8" id="KW-0812">Transmembrane</keyword>
<dbReference type="PANTHER" id="PTHR30069:SF29">
    <property type="entry name" value="HEMOGLOBIN AND HEMOGLOBIN-HAPTOGLOBIN-BINDING PROTEIN 1-RELATED"/>
    <property type="match status" value="1"/>
</dbReference>
<dbReference type="Proteomes" id="UP001310022">
    <property type="component" value="Unassembled WGS sequence"/>
</dbReference>
<keyword evidence="2 8" id="KW-0813">Transport</keyword>
<dbReference type="GO" id="GO:0015344">
    <property type="term" value="F:siderophore uptake transmembrane transporter activity"/>
    <property type="evidence" value="ECO:0007669"/>
    <property type="project" value="TreeGrafter"/>
</dbReference>
<dbReference type="Pfam" id="PF13715">
    <property type="entry name" value="CarbopepD_reg_2"/>
    <property type="match status" value="1"/>
</dbReference>
<comment type="subcellular location">
    <subcellularLocation>
        <location evidence="1 8">Cell outer membrane</location>
        <topology evidence="1 8">Multi-pass membrane protein</topology>
    </subcellularLocation>
</comment>
<dbReference type="InterPro" id="IPR023997">
    <property type="entry name" value="TonB-dep_OMP_SusC/RagA_CS"/>
</dbReference>
<evidence type="ECO:0000259" key="10">
    <source>
        <dbReference type="Pfam" id="PF07715"/>
    </source>
</evidence>
<dbReference type="AlphaFoldDB" id="A0AAN4VV98"/>
<comment type="caution">
    <text evidence="11">The sequence shown here is derived from an EMBL/GenBank/DDBJ whole genome shotgun (WGS) entry which is preliminary data.</text>
</comment>
<dbReference type="SUPFAM" id="SSF49464">
    <property type="entry name" value="Carboxypeptidase regulatory domain-like"/>
    <property type="match status" value="1"/>
</dbReference>
<evidence type="ECO:0000256" key="1">
    <source>
        <dbReference type="ARBA" id="ARBA00004571"/>
    </source>
</evidence>
<comment type="similarity">
    <text evidence="8">Belongs to the TonB-dependent receptor family.</text>
</comment>
<keyword evidence="6 8" id="KW-0472">Membrane</keyword>
<dbReference type="InterPro" id="IPR036942">
    <property type="entry name" value="Beta-barrel_TonB_sf"/>
</dbReference>
<evidence type="ECO:0000256" key="6">
    <source>
        <dbReference type="ARBA" id="ARBA00023136"/>
    </source>
</evidence>
<dbReference type="PROSITE" id="PS52016">
    <property type="entry name" value="TONB_DEPENDENT_REC_3"/>
    <property type="match status" value="1"/>
</dbReference>
<dbReference type="InterPro" id="IPR012910">
    <property type="entry name" value="Plug_dom"/>
</dbReference>
<evidence type="ECO:0000256" key="8">
    <source>
        <dbReference type="PROSITE-ProRule" id="PRU01360"/>
    </source>
</evidence>
<keyword evidence="12" id="KW-1185">Reference proteome</keyword>
<evidence type="ECO:0000313" key="11">
    <source>
        <dbReference type="EMBL" id="GJM59944.1"/>
    </source>
</evidence>
<dbReference type="Gene3D" id="2.170.130.10">
    <property type="entry name" value="TonB-dependent receptor, plug domain"/>
    <property type="match status" value="1"/>
</dbReference>
<dbReference type="FunFam" id="2.60.40.1120:FF:000003">
    <property type="entry name" value="Outer membrane protein Omp121"/>
    <property type="match status" value="1"/>
</dbReference>
<dbReference type="EMBL" id="BQKE01000001">
    <property type="protein sequence ID" value="GJM59944.1"/>
    <property type="molecule type" value="Genomic_DNA"/>
</dbReference>
<evidence type="ECO:0000256" key="2">
    <source>
        <dbReference type="ARBA" id="ARBA00022448"/>
    </source>
</evidence>
<name>A0AAN4VV98_9BACT</name>
<evidence type="ECO:0000256" key="3">
    <source>
        <dbReference type="ARBA" id="ARBA00022452"/>
    </source>
</evidence>
<dbReference type="PANTHER" id="PTHR30069">
    <property type="entry name" value="TONB-DEPENDENT OUTER MEMBRANE RECEPTOR"/>
    <property type="match status" value="1"/>
</dbReference>
<evidence type="ECO:0000256" key="9">
    <source>
        <dbReference type="SAM" id="SignalP"/>
    </source>
</evidence>
<feature type="domain" description="TonB-dependent receptor plug" evidence="10">
    <location>
        <begin position="115"/>
        <end position="230"/>
    </location>
</feature>
<dbReference type="NCBIfam" id="TIGR04056">
    <property type="entry name" value="OMP_RagA_SusC"/>
    <property type="match status" value="1"/>
</dbReference>
<dbReference type="InterPro" id="IPR039426">
    <property type="entry name" value="TonB-dep_rcpt-like"/>
</dbReference>
<reference evidence="11 12" key="1">
    <citation type="submission" date="2021-12" db="EMBL/GenBank/DDBJ databases">
        <title>Genome sequencing of bacteria with rrn-lacking chromosome and rrn-plasmid.</title>
        <authorList>
            <person name="Anda M."/>
            <person name="Iwasaki W."/>
        </authorList>
    </citation>
    <scope>NUCLEOTIDE SEQUENCE [LARGE SCALE GENOMIC DNA]</scope>
    <source>
        <strain evidence="11 12">NBRC 15940</strain>
    </source>
</reference>
<dbReference type="NCBIfam" id="TIGR04057">
    <property type="entry name" value="SusC_RagA_signa"/>
    <property type="match status" value="1"/>
</dbReference>
<sequence>MKRAILFALSVLMTAMSAYAQGRLVSGQVTAAESGEPIPGVNVMIKGSSTGTITDIDGKYSINTPSPNDYLVFSFIGLATEEVKLGSQTEIDMVMTADIKQLEDVVIVGYTKVDQATTVPVIENVKEIVTPNIAQTLTGKSTGVTIQASTGQPGAKNNIRIRGIGSITGNSNPLYVIDGVIMDSDEVITAGQQAERDPLANINPTDIEDIRILKDAAATALYGARASNGVIVITTKKGKAGKTNFTASLSEGVTSVYRGNFELMDGKQFTEFHGMEWDPATGINTDWTDLAFQNGRTSDYQISASGGNEKTRYYASGGYFNQEGVLVGSEFERFSGRLSVDNQVTDRLKVSFGVDLSKSFQSDASDGNLYSSPLLGSYLHAPITTPFDENGKPYDILPSNPWTWIDANFVSDVEKNYRKTESLWGGVSGKIDYQLMEGLSFRSTNAYRFENMKKDNWSDPTSFDGADPVAPGNLALYQGYSGTFTTTNLFNYETNFGLHNFSALAGTEFQNSQQEWNYMYGAGFPESINNVGSATQQFSLDGQGTAYKFFSILSQVTYDYDNRYYASVSYRRDGSSRFGSENRYGNFYSVGASWKVSNESFWNSSVIDDLKVRASYGTTGNAGIGNFQSIGMYAYAIYNGRPAAIHDQIANPDLTWEVKHKANLGFDVALLNRINVNVDLYHENSTDLLLNVPLAGETGFTSVTMNAGSMVNKGIEFNISSNNYDNGAFTWDTDFNISFNNNEVTSLNGLQPIRTSFNTIEEGKAIYTFYMQEWMGANPTTGEASWYVNREVAQEDMTETMFVAPDGRLATTSYAEADRIHAGSALPVWSGGLTNRFSYKGFDFSFLFTFSGGNKILNGTRRYNDSDGIYAYNLSTAALEDRWEQPGDIASRPAYGSTGNQISTRYVEDGDYIQLRNVTLGYTLPDQLISKIGLSNLRVFVSGQNLWMATKYTGYTPTTVDFDGYNFFEYPEGRVVTGGLSVSF</sequence>
<feature type="signal peptide" evidence="9">
    <location>
        <begin position="1"/>
        <end position="20"/>
    </location>
</feature>
<keyword evidence="3 8" id="KW-1134">Transmembrane beta strand</keyword>
<dbReference type="InterPro" id="IPR008969">
    <property type="entry name" value="CarboxyPept-like_regulatory"/>
</dbReference>
<keyword evidence="7 8" id="KW-0998">Cell outer membrane</keyword>
<dbReference type="SUPFAM" id="SSF56935">
    <property type="entry name" value="Porins"/>
    <property type="match status" value="1"/>
</dbReference>
<evidence type="ECO:0000256" key="5">
    <source>
        <dbReference type="ARBA" id="ARBA00022729"/>
    </source>
</evidence>
<dbReference type="InterPro" id="IPR037066">
    <property type="entry name" value="Plug_dom_sf"/>
</dbReference>